<name>A0A4T0M4C8_9BASI</name>
<keyword evidence="5" id="KW-0012">Acyltransferase</keyword>
<evidence type="ECO:0000256" key="4">
    <source>
        <dbReference type="ARBA" id="ARBA00022927"/>
    </source>
</evidence>
<sequence>MFDESYIIDKLEHQELSSAASIDNSSYTATDIDKLEYRYKYAGDLFLGIFHQPRTQGLIGFVTSTLTNEDTFSEQSAKEHDPSGHTVLIHSLTVHNEDAHRETATTKLFTEYMRRLDESSYNRVLIISSKEQVPFFEKYQFEITKEIDNDQVEMSHDITPQKKPSITQADILAALSKPSTKPNLNLLTFTDQSKYEDFLKDSKNSRNARCPRVECKSLVFLSGAADLKSLETIHPLSILPPDNQFSHPSLPEPHLDKAWRLAGPMSFENITFSKTAPQTAANVSKFLACGECEIGSLGWVDNAGCWIDVKRVLYE</sequence>
<dbReference type="GO" id="GO:0004059">
    <property type="term" value="F:aralkylamine N-acetyltransferase activity"/>
    <property type="evidence" value="ECO:0007669"/>
    <property type="project" value="TreeGrafter"/>
</dbReference>
<comment type="caution">
    <text evidence="6">The sequence shown here is derived from an EMBL/GenBank/DDBJ whole genome shotgun (WGS) entry which is preliminary data.</text>
</comment>
<dbReference type="Proteomes" id="UP000310685">
    <property type="component" value="Unassembled WGS sequence"/>
</dbReference>
<evidence type="ECO:0000256" key="3">
    <source>
        <dbReference type="ARBA" id="ARBA00022679"/>
    </source>
</evidence>
<keyword evidence="2" id="KW-0344">Guanine-nucleotide releasing factor</keyword>
<protein>
    <submittedName>
        <fullName evidence="6">Mss4-like protein</fullName>
    </submittedName>
</protein>
<evidence type="ECO:0000313" key="8">
    <source>
        <dbReference type="EMBL" id="TIC65799.1"/>
    </source>
</evidence>
<evidence type="ECO:0000313" key="9">
    <source>
        <dbReference type="EMBL" id="TIC66997.1"/>
    </source>
</evidence>
<evidence type="ECO:0000313" key="11">
    <source>
        <dbReference type="Proteomes" id="UP000309601"/>
    </source>
</evidence>
<dbReference type="EMBL" id="SPRX01000020">
    <property type="protein sequence ID" value="TIC65799.1"/>
    <property type="molecule type" value="Genomic_DNA"/>
</dbReference>
<keyword evidence="3" id="KW-0808">Transferase</keyword>
<dbReference type="EMBL" id="SPRV01000018">
    <property type="protein sequence ID" value="TIC66997.1"/>
    <property type="molecule type" value="Genomic_DNA"/>
</dbReference>
<evidence type="ECO:0000313" key="12">
    <source>
        <dbReference type="Proteomes" id="UP000310685"/>
    </source>
</evidence>
<evidence type="ECO:0000256" key="5">
    <source>
        <dbReference type="ARBA" id="ARBA00023315"/>
    </source>
</evidence>
<dbReference type="OrthoDB" id="30840at2759"/>
<dbReference type="Proteomes" id="UP000305362">
    <property type="component" value="Unassembled WGS sequence"/>
</dbReference>
<dbReference type="InterPro" id="IPR011057">
    <property type="entry name" value="Mss4-like_sf"/>
</dbReference>
<evidence type="ECO:0000256" key="2">
    <source>
        <dbReference type="ARBA" id="ARBA00022658"/>
    </source>
</evidence>
<dbReference type="GO" id="GO:0005737">
    <property type="term" value="C:cytoplasm"/>
    <property type="evidence" value="ECO:0007669"/>
    <property type="project" value="TreeGrafter"/>
</dbReference>
<dbReference type="Proteomes" id="UP000310708">
    <property type="component" value="Unassembled WGS sequence"/>
</dbReference>
<dbReference type="Proteomes" id="UP000309601">
    <property type="component" value="Unassembled WGS sequence"/>
</dbReference>
<evidence type="ECO:0000313" key="6">
    <source>
        <dbReference type="EMBL" id="TIB77448.1"/>
    </source>
</evidence>
<organism evidence="6 12">
    <name type="scientific">Wallemia mellicola</name>
    <dbReference type="NCBI Taxonomy" id="1708541"/>
    <lineage>
        <taxon>Eukaryota</taxon>
        <taxon>Fungi</taxon>
        <taxon>Dikarya</taxon>
        <taxon>Basidiomycota</taxon>
        <taxon>Wallemiomycotina</taxon>
        <taxon>Wallemiomycetes</taxon>
        <taxon>Wallemiales</taxon>
        <taxon>Wallemiaceae</taxon>
        <taxon>Wallemia</taxon>
    </lineage>
</organism>
<keyword evidence="4" id="KW-0653">Protein transport</keyword>
<dbReference type="GO" id="GO:0007264">
    <property type="term" value="P:small GTPase-mediated signal transduction"/>
    <property type="evidence" value="ECO:0007669"/>
    <property type="project" value="InterPro"/>
</dbReference>
<dbReference type="SUPFAM" id="SSF55729">
    <property type="entry name" value="Acyl-CoA N-acyltransferases (Nat)"/>
    <property type="match status" value="1"/>
</dbReference>
<dbReference type="GO" id="GO:0015031">
    <property type="term" value="P:protein transport"/>
    <property type="evidence" value="ECO:0007669"/>
    <property type="project" value="UniProtKB-KW"/>
</dbReference>
<dbReference type="PANTHER" id="PTHR10908:SF0">
    <property type="entry name" value="SEROTONIN N-ACETYLTRANSFERASE"/>
    <property type="match status" value="1"/>
</dbReference>
<dbReference type="InterPro" id="IPR007515">
    <property type="entry name" value="Mss4"/>
</dbReference>
<dbReference type="EMBL" id="SPRC01000034">
    <property type="protein sequence ID" value="TIB77448.1"/>
    <property type="molecule type" value="Genomic_DNA"/>
</dbReference>
<gene>
    <name evidence="8" type="ORF">E3Q01_01934</name>
    <name evidence="7" type="ORF">E3Q02_02091</name>
    <name evidence="9" type="ORF">E3Q03_02029</name>
    <name evidence="6" type="ORF">E3Q22_03048</name>
</gene>
<dbReference type="InterPro" id="IPR016181">
    <property type="entry name" value="Acyl_CoA_acyltransferase"/>
</dbReference>
<dbReference type="InterPro" id="IPR011323">
    <property type="entry name" value="Mss4/transl-control_tumour"/>
</dbReference>
<evidence type="ECO:0000313" key="10">
    <source>
        <dbReference type="Proteomes" id="UP000305362"/>
    </source>
</evidence>
<evidence type="ECO:0000313" key="13">
    <source>
        <dbReference type="Proteomes" id="UP000310708"/>
    </source>
</evidence>
<dbReference type="AlphaFoldDB" id="A0A4T0M4C8"/>
<proteinExistence type="predicted"/>
<dbReference type="SUPFAM" id="SSF51316">
    <property type="entry name" value="Mss4-like"/>
    <property type="match status" value="1"/>
</dbReference>
<dbReference type="PROSITE" id="PS51796">
    <property type="entry name" value="MSS4"/>
    <property type="match status" value="1"/>
</dbReference>
<dbReference type="InterPro" id="IPR051635">
    <property type="entry name" value="SNAT-like"/>
</dbReference>
<dbReference type="Pfam" id="PF04421">
    <property type="entry name" value="Mss4"/>
    <property type="match status" value="1"/>
</dbReference>
<accession>A0A4T0M4C8</accession>
<evidence type="ECO:0000313" key="7">
    <source>
        <dbReference type="EMBL" id="TIC65710.1"/>
    </source>
</evidence>
<dbReference type="Gene3D" id="3.40.630.30">
    <property type="match status" value="1"/>
</dbReference>
<dbReference type="Gene3D" id="2.170.150.10">
    <property type="entry name" value="Metal Binding Protein, Guanine Nucleotide Exchange Factor, Chain A"/>
    <property type="match status" value="1"/>
</dbReference>
<dbReference type="PANTHER" id="PTHR10908">
    <property type="entry name" value="SEROTONIN N-ACETYLTRANSFERASE"/>
    <property type="match status" value="1"/>
</dbReference>
<keyword evidence="1" id="KW-0813">Transport</keyword>
<dbReference type="GO" id="GO:0005085">
    <property type="term" value="F:guanyl-nucleotide exchange factor activity"/>
    <property type="evidence" value="ECO:0007669"/>
    <property type="project" value="UniProtKB-KW"/>
</dbReference>
<evidence type="ECO:0000256" key="1">
    <source>
        <dbReference type="ARBA" id="ARBA00022448"/>
    </source>
</evidence>
<reference evidence="10 11" key="1">
    <citation type="submission" date="2019-03" db="EMBL/GenBank/DDBJ databases">
        <title>Sequencing 25 genomes of Wallemia mellicola.</title>
        <authorList>
            <person name="Gostincar C."/>
        </authorList>
    </citation>
    <scope>NUCLEOTIDE SEQUENCE [LARGE SCALE GENOMIC DNA]</scope>
    <source>
        <strain evidence="7 11">EXF-1274</strain>
        <strain evidence="9 10">EXF-1277</strain>
        <strain evidence="6 12">EXF-6152</strain>
        <strain evidence="8 13">EXF-757</strain>
    </source>
</reference>
<dbReference type="EMBL" id="SPRW01000019">
    <property type="protein sequence ID" value="TIC65710.1"/>
    <property type="molecule type" value="Genomic_DNA"/>
</dbReference>